<gene>
    <name evidence="1" type="ORF">L798_04930</name>
</gene>
<reference evidence="1 2" key="1">
    <citation type="journal article" date="2014" name="Nat. Commun.">
        <title>Molecular traces of alternative social organization in a termite genome.</title>
        <authorList>
            <person name="Terrapon N."/>
            <person name="Li C."/>
            <person name="Robertson H.M."/>
            <person name="Ji L."/>
            <person name="Meng X."/>
            <person name="Booth W."/>
            <person name="Chen Z."/>
            <person name="Childers C.P."/>
            <person name="Glastad K.M."/>
            <person name="Gokhale K."/>
            <person name="Gowin J."/>
            <person name="Gronenberg W."/>
            <person name="Hermansen R.A."/>
            <person name="Hu H."/>
            <person name="Hunt B.G."/>
            <person name="Huylmans A.K."/>
            <person name="Khalil S.M."/>
            <person name="Mitchell R.D."/>
            <person name="Munoz-Torres M.C."/>
            <person name="Mustard J.A."/>
            <person name="Pan H."/>
            <person name="Reese J.T."/>
            <person name="Scharf M.E."/>
            <person name="Sun F."/>
            <person name="Vogel H."/>
            <person name="Xiao J."/>
            <person name="Yang W."/>
            <person name="Yang Z."/>
            <person name="Yang Z."/>
            <person name="Zhou J."/>
            <person name="Zhu J."/>
            <person name="Brent C.S."/>
            <person name="Elsik C.G."/>
            <person name="Goodisman M.A."/>
            <person name="Liberles D.A."/>
            <person name="Roe R.M."/>
            <person name="Vargo E.L."/>
            <person name="Vilcinskas A."/>
            <person name="Wang J."/>
            <person name="Bornberg-Bauer E."/>
            <person name="Korb J."/>
            <person name="Zhang G."/>
            <person name="Liebig J."/>
        </authorList>
    </citation>
    <scope>NUCLEOTIDE SEQUENCE [LARGE SCALE GENOMIC DNA]</scope>
    <source>
        <tissue evidence="1">Whole organism</tissue>
    </source>
</reference>
<accession>A0A067R9M8</accession>
<evidence type="ECO:0000313" key="2">
    <source>
        <dbReference type="Proteomes" id="UP000027135"/>
    </source>
</evidence>
<dbReference type="AlphaFoldDB" id="A0A067R9M8"/>
<dbReference type="Proteomes" id="UP000027135">
    <property type="component" value="Unassembled WGS sequence"/>
</dbReference>
<proteinExistence type="predicted"/>
<keyword evidence="2" id="KW-1185">Reference proteome</keyword>
<protein>
    <submittedName>
        <fullName evidence="1">Uncharacterized protein</fullName>
    </submittedName>
</protein>
<evidence type="ECO:0000313" key="1">
    <source>
        <dbReference type="EMBL" id="KDR20396.1"/>
    </source>
</evidence>
<organism evidence="1 2">
    <name type="scientific">Zootermopsis nevadensis</name>
    <name type="common">Dampwood termite</name>
    <dbReference type="NCBI Taxonomy" id="136037"/>
    <lineage>
        <taxon>Eukaryota</taxon>
        <taxon>Metazoa</taxon>
        <taxon>Ecdysozoa</taxon>
        <taxon>Arthropoda</taxon>
        <taxon>Hexapoda</taxon>
        <taxon>Insecta</taxon>
        <taxon>Pterygota</taxon>
        <taxon>Neoptera</taxon>
        <taxon>Polyneoptera</taxon>
        <taxon>Dictyoptera</taxon>
        <taxon>Blattodea</taxon>
        <taxon>Blattoidea</taxon>
        <taxon>Termitoidae</taxon>
        <taxon>Termopsidae</taxon>
        <taxon>Zootermopsis</taxon>
    </lineage>
</organism>
<name>A0A067R9M8_ZOONE</name>
<dbReference type="EMBL" id="KK852605">
    <property type="protein sequence ID" value="KDR20396.1"/>
    <property type="molecule type" value="Genomic_DNA"/>
</dbReference>
<sequence length="102" mass="11614">MILKVWIFNRQPQEVQNALILCPATDMLTNFIPVILVQLQTFQEQQRLLFCPLAGHAGRCLVTQCRRFPCLLIKLKAKVTSGIRVSFLGRVLLVQIQECFGS</sequence>
<dbReference type="InParanoid" id="A0A067R9M8"/>